<dbReference type="Proteomes" id="UP000009046">
    <property type="component" value="Unassembled WGS sequence"/>
</dbReference>
<gene>
    <name evidence="2" type="primary">8234755</name>
    <name evidence="1" type="ORF">Phum_PHUM562920</name>
</gene>
<dbReference type="InParanoid" id="E0W0T0"/>
<proteinExistence type="predicted"/>
<evidence type="ECO:0000313" key="1">
    <source>
        <dbReference type="EMBL" id="EEB19236.1"/>
    </source>
</evidence>
<keyword evidence="3" id="KW-1185">Reference proteome</keyword>
<protein>
    <submittedName>
        <fullName evidence="1 2">Uncharacterized protein</fullName>
    </submittedName>
</protein>
<dbReference type="CTD" id="8234755"/>
<name>E0W0T0_PEDHC</name>
<evidence type="ECO:0000313" key="2">
    <source>
        <dbReference type="EnsemblMetazoa" id="PHUM562920-PA"/>
    </source>
</evidence>
<dbReference type="EMBL" id="DS235862">
    <property type="protein sequence ID" value="EEB19236.1"/>
    <property type="molecule type" value="Genomic_DNA"/>
</dbReference>
<dbReference type="HOGENOM" id="CLU_2500602_0_0_1"/>
<evidence type="ECO:0000313" key="3">
    <source>
        <dbReference type="Proteomes" id="UP000009046"/>
    </source>
</evidence>
<accession>E0W0T0</accession>
<dbReference type="KEGG" id="phu:Phum_PHUM562920"/>
<dbReference type="EnsemblMetazoa" id="PHUM562920-RA">
    <property type="protein sequence ID" value="PHUM562920-PA"/>
    <property type="gene ID" value="PHUM562920"/>
</dbReference>
<dbReference type="AlphaFoldDB" id="E0W0T0"/>
<dbReference type="VEuPathDB" id="VectorBase:PHUM562920"/>
<reference evidence="1" key="1">
    <citation type="submission" date="2007-04" db="EMBL/GenBank/DDBJ databases">
        <title>Annotation of Pediculus humanus corporis strain USDA.</title>
        <authorList>
            <person name="Kirkness E."/>
            <person name="Hannick L."/>
            <person name="Hass B."/>
            <person name="Bruggner R."/>
            <person name="Lawson D."/>
            <person name="Bidwell S."/>
            <person name="Joardar V."/>
            <person name="Caler E."/>
            <person name="Walenz B."/>
            <person name="Inman J."/>
            <person name="Schobel S."/>
            <person name="Galinsky K."/>
            <person name="Amedeo P."/>
            <person name="Strausberg R."/>
        </authorList>
    </citation>
    <scope>NUCLEOTIDE SEQUENCE</scope>
    <source>
        <strain evidence="1">USDA</strain>
    </source>
</reference>
<dbReference type="GeneID" id="8234755"/>
<sequence>MVAAARKHERIETFDIVPTKEKSLKPTTLQIFSSEKETYRNEYRDELVSNKNAGRHWNLWHRQLPTTRRQENIGCRVIVEIEEENL</sequence>
<dbReference type="RefSeq" id="XP_002431974.1">
    <property type="nucleotide sequence ID" value="XM_002431929.1"/>
</dbReference>
<reference evidence="1" key="2">
    <citation type="submission" date="2007-04" db="EMBL/GenBank/DDBJ databases">
        <title>The genome of the human body louse.</title>
        <authorList>
            <consortium name="The Human Body Louse Genome Consortium"/>
            <person name="Kirkness E."/>
            <person name="Walenz B."/>
            <person name="Hass B."/>
            <person name="Bruggner R."/>
            <person name="Strausberg R."/>
        </authorList>
    </citation>
    <scope>NUCLEOTIDE SEQUENCE</scope>
    <source>
        <strain evidence="1">USDA</strain>
    </source>
</reference>
<dbReference type="EMBL" id="AAZO01006839">
    <property type="status" value="NOT_ANNOTATED_CDS"/>
    <property type="molecule type" value="Genomic_DNA"/>
</dbReference>
<organism>
    <name type="scientific">Pediculus humanus subsp. corporis</name>
    <name type="common">Body louse</name>
    <dbReference type="NCBI Taxonomy" id="121224"/>
    <lineage>
        <taxon>Eukaryota</taxon>
        <taxon>Metazoa</taxon>
        <taxon>Ecdysozoa</taxon>
        <taxon>Arthropoda</taxon>
        <taxon>Hexapoda</taxon>
        <taxon>Insecta</taxon>
        <taxon>Pterygota</taxon>
        <taxon>Neoptera</taxon>
        <taxon>Paraneoptera</taxon>
        <taxon>Psocodea</taxon>
        <taxon>Troctomorpha</taxon>
        <taxon>Phthiraptera</taxon>
        <taxon>Anoplura</taxon>
        <taxon>Pediculidae</taxon>
        <taxon>Pediculus</taxon>
    </lineage>
</organism>
<reference evidence="2" key="3">
    <citation type="submission" date="2020-05" db="UniProtKB">
        <authorList>
            <consortium name="EnsemblMetazoa"/>
        </authorList>
    </citation>
    <scope>IDENTIFICATION</scope>
    <source>
        <strain evidence="2">USDA</strain>
    </source>
</reference>